<dbReference type="AlphaFoldDB" id="A0A9X2BYY3"/>
<evidence type="ECO:0000256" key="1">
    <source>
        <dbReference type="SAM" id="Phobius"/>
    </source>
</evidence>
<keyword evidence="1" id="KW-1133">Transmembrane helix</keyword>
<evidence type="ECO:0000313" key="3">
    <source>
        <dbReference type="Proteomes" id="UP001139353"/>
    </source>
</evidence>
<keyword evidence="1" id="KW-0472">Membrane</keyword>
<accession>A0A9X2BYY3</accession>
<feature type="transmembrane region" description="Helical" evidence="1">
    <location>
        <begin position="68"/>
        <end position="87"/>
    </location>
</feature>
<organism evidence="2 3">
    <name type="scientific">Scleromatobacter humisilvae</name>
    <dbReference type="NCBI Taxonomy" id="2897159"/>
    <lineage>
        <taxon>Bacteria</taxon>
        <taxon>Pseudomonadati</taxon>
        <taxon>Pseudomonadota</taxon>
        <taxon>Betaproteobacteria</taxon>
        <taxon>Burkholderiales</taxon>
        <taxon>Sphaerotilaceae</taxon>
        <taxon>Scleromatobacter</taxon>
    </lineage>
</organism>
<feature type="transmembrane region" description="Helical" evidence="1">
    <location>
        <begin position="150"/>
        <end position="171"/>
    </location>
</feature>
<name>A0A9X2BYY3_9BURK</name>
<comment type="caution">
    <text evidence="2">The sequence shown here is derived from an EMBL/GenBank/DDBJ whole genome shotgun (WGS) entry which is preliminary data.</text>
</comment>
<protein>
    <submittedName>
        <fullName evidence="2">Zinc ribbon domain-containing protein</fullName>
    </submittedName>
</protein>
<evidence type="ECO:0000313" key="2">
    <source>
        <dbReference type="EMBL" id="MCK9686088.1"/>
    </source>
</evidence>
<dbReference type="Proteomes" id="UP001139353">
    <property type="component" value="Unassembled WGS sequence"/>
</dbReference>
<dbReference type="RefSeq" id="WP_275682118.1">
    <property type="nucleotide sequence ID" value="NZ_JAJLJH010000002.1"/>
</dbReference>
<feature type="transmembrane region" description="Helical" evidence="1">
    <location>
        <begin position="206"/>
        <end position="228"/>
    </location>
</feature>
<reference evidence="2" key="1">
    <citation type="submission" date="2021-11" db="EMBL/GenBank/DDBJ databases">
        <title>BS-T2-15 a new species belonging to the Comamonadaceae family isolated from the soil of a French oak forest.</title>
        <authorList>
            <person name="Mieszkin S."/>
            <person name="Alain K."/>
        </authorList>
    </citation>
    <scope>NUCLEOTIDE SEQUENCE</scope>
    <source>
        <strain evidence="2">BS-T2-15</strain>
    </source>
</reference>
<proteinExistence type="predicted"/>
<feature type="transmembrane region" description="Helical" evidence="1">
    <location>
        <begin position="124"/>
        <end position="143"/>
    </location>
</feature>
<keyword evidence="3" id="KW-1185">Reference proteome</keyword>
<keyword evidence="1" id="KW-0812">Transmembrane</keyword>
<sequence length="247" mass="26873">MRQLCPKCGHAPLPADQAFPAECPACGVILARAGTLARERPEMHGLAEAARGDSSLWHVPDKVDATAFKLRVALLVFFAIWGGRLSWMSLREGDMMDSFIHGPLLVFHEAGHVIFRLFGEWVTVAGGTLGQLLMPAILCGALLWKNRDPFGASIGLWLFGVSLLDVAPYMYDAWEPKLTLLGGGTGNDSFHDWIYLFDSVNQLHHAQAIGAFTHALGVAVVLLALAWGAGVLRLQRRRVAGEVLVEP</sequence>
<gene>
    <name evidence="2" type="ORF">LPC04_10255</name>
</gene>
<dbReference type="EMBL" id="JAJLJH010000002">
    <property type="protein sequence ID" value="MCK9686088.1"/>
    <property type="molecule type" value="Genomic_DNA"/>
</dbReference>